<comment type="subcellular location">
    <subcellularLocation>
        <location evidence="1 14">Endoplasmic reticulum membrane</location>
        <topology evidence="1 14">Multi-pass membrane protein</topology>
    </subcellularLocation>
</comment>
<dbReference type="GO" id="GO:0005783">
    <property type="term" value="C:endoplasmic reticulum"/>
    <property type="evidence" value="ECO:0000318"/>
    <property type="project" value="GO_Central"/>
</dbReference>
<reference evidence="16 17" key="1">
    <citation type="submission" date="2009-12" db="EMBL/GenBank/DDBJ databases">
        <title>The draft genome of Batrachochytrium dendrobatidis.</title>
        <authorList>
            <consortium name="US DOE Joint Genome Institute (JGI-PGF)"/>
            <person name="Kuo A."/>
            <person name="Salamov A."/>
            <person name="Schmutz J."/>
            <person name="Lucas S."/>
            <person name="Pitluck S."/>
            <person name="Rosenblum E."/>
            <person name="Stajich J."/>
            <person name="Eisen M."/>
            <person name="Grigoriev I.V."/>
        </authorList>
    </citation>
    <scope>NUCLEOTIDE SEQUENCE [LARGE SCALE GENOMIC DNA]</scope>
    <source>
        <strain evidence="17">JAM81 / FGSC 10211</strain>
    </source>
</reference>
<dbReference type="Proteomes" id="UP000007241">
    <property type="component" value="Unassembled WGS sequence"/>
</dbReference>
<sequence length="488" mass="56304">MKTSNPFKRHDNSQDDHDAGHQTSHDSKGSNKDCDTAKNSSAEKEPETAWKWIKRNLSAKGIVSLFLLSLLVGEALLTMAIIARVKYTEIDWQTYMQQVSSFMDGELDYKNLGGDTGPLVYPAGFLYVYSFLYMITAGGQYIFIAQFIFALVYLVTFFLVVLIYRRSRIFPFWAIPLLMLSRRNHSIYVLRLFNDPIAMMFMFSSILALTKRQFERASIWFSLALSIKMNILLFAPGFAWVFLFNAGIMRSIMNAGLVAITQVIIAAPFIYTAPHSYVTRAFDFGRQFLHQWTVNWRFVPEEIFVSKEFALALLVMQIATLVLFSAVVWRRHIPRYYHAPHKYFKFLDFLSDMVNELKDDVGISHQHPEDEVDYPISPDDTILILFSCNLIGIVFARSLHYQFYNWYFFTLPYLLWRSGIDIRAKLAVFFLIEWAWNVYPSSHLSSGTLALCHVIIVASLVVGHPVYDSKLKGVISKDQKTSDKKKIE</sequence>
<dbReference type="RefSeq" id="XP_006681881.1">
    <property type="nucleotide sequence ID" value="XM_006681818.1"/>
</dbReference>
<evidence type="ECO:0000256" key="9">
    <source>
        <dbReference type="ARBA" id="ARBA00022989"/>
    </source>
</evidence>
<dbReference type="OrthoDB" id="20028at2759"/>
<feature type="transmembrane region" description="Helical" evidence="14">
    <location>
        <begin position="141"/>
        <end position="164"/>
    </location>
</feature>
<feature type="compositionally biased region" description="Basic and acidic residues" evidence="15">
    <location>
        <begin position="8"/>
        <end position="42"/>
    </location>
</feature>
<feature type="region of interest" description="Disordered" evidence="15">
    <location>
        <begin position="1"/>
        <end position="42"/>
    </location>
</feature>
<protein>
    <recommendedName>
        <fullName evidence="4 14">Dol-P-Man:Man(5)GlcNAc(2)-PP-Dol alpha-1,3-mannosyltransferase</fullName>
        <ecNumber evidence="3 14">2.4.1.258</ecNumber>
    </recommendedName>
    <alternativeName>
        <fullName evidence="14">Dol-P-Man-dependent alpha(1-3)-mannosyltransferase</fullName>
    </alternativeName>
</protein>
<evidence type="ECO:0000313" key="16">
    <source>
        <dbReference type="EMBL" id="EGF77352.1"/>
    </source>
</evidence>
<dbReference type="GO" id="GO:0005789">
    <property type="term" value="C:endoplasmic reticulum membrane"/>
    <property type="evidence" value="ECO:0007669"/>
    <property type="project" value="UniProtKB-SubCell"/>
</dbReference>
<evidence type="ECO:0000313" key="17">
    <source>
        <dbReference type="Proteomes" id="UP000007241"/>
    </source>
</evidence>
<dbReference type="PANTHER" id="PTHR12646:SF0">
    <property type="entry name" value="DOL-P-MAN:MAN(5)GLCNAC(2)-PP-DOL ALPHA-1,3-MANNOSYLTRANSFERASE"/>
    <property type="match status" value="1"/>
</dbReference>
<keyword evidence="5 14" id="KW-0328">Glycosyltransferase</keyword>
<keyword evidence="6 14" id="KW-0808">Transferase</keyword>
<feature type="transmembrane region" description="Helical" evidence="14">
    <location>
        <begin position="448"/>
        <end position="467"/>
    </location>
</feature>
<organism evidence="16 17">
    <name type="scientific">Batrachochytrium dendrobatidis (strain JAM81 / FGSC 10211)</name>
    <name type="common">Frog chytrid fungus</name>
    <dbReference type="NCBI Taxonomy" id="684364"/>
    <lineage>
        <taxon>Eukaryota</taxon>
        <taxon>Fungi</taxon>
        <taxon>Fungi incertae sedis</taxon>
        <taxon>Chytridiomycota</taxon>
        <taxon>Chytridiomycota incertae sedis</taxon>
        <taxon>Chytridiomycetes</taxon>
        <taxon>Rhizophydiales</taxon>
        <taxon>Rhizophydiales incertae sedis</taxon>
        <taxon>Batrachochytrium</taxon>
    </lineage>
</organism>
<keyword evidence="17" id="KW-1185">Reference proteome</keyword>
<dbReference type="InterPro" id="IPR007873">
    <property type="entry name" value="Glycosyltransferase_ALG3"/>
</dbReference>
<keyword evidence="10 14" id="KW-0472">Membrane</keyword>
<feature type="transmembrane region" description="Helical" evidence="14">
    <location>
        <begin position="382"/>
        <end position="403"/>
    </location>
</feature>
<evidence type="ECO:0000256" key="4">
    <source>
        <dbReference type="ARBA" id="ARBA00015561"/>
    </source>
</evidence>
<evidence type="ECO:0000256" key="5">
    <source>
        <dbReference type="ARBA" id="ARBA00022676"/>
    </source>
</evidence>
<feature type="transmembrane region" description="Helical" evidence="14">
    <location>
        <begin position="185"/>
        <end position="207"/>
    </location>
</feature>
<evidence type="ECO:0000256" key="7">
    <source>
        <dbReference type="ARBA" id="ARBA00022692"/>
    </source>
</evidence>
<dbReference type="GO" id="GO:0052925">
    <property type="term" value="F:dol-P-Man:Man(5)GlcNAc(2)-PP-Dol alpha-1,3-mannosyltransferase activity"/>
    <property type="evidence" value="ECO:0000318"/>
    <property type="project" value="GO_Central"/>
</dbReference>
<evidence type="ECO:0000256" key="10">
    <source>
        <dbReference type="ARBA" id="ARBA00023136"/>
    </source>
</evidence>
<feature type="transmembrane region" description="Helical" evidence="14">
    <location>
        <begin position="62"/>
        <end position="83"/>
    </location>
</feature>
<dbReference type="AlphaFoldDB" id="F4PBM6"/>
<dbReference type="InParanoid" id="F4PBM6"/>
<dbReference type="FunCoup" id="F4PBM6">
    <property type="interactions" value="437"/>
</dbReference>
<dbReference type="Pfam" id="PF05208">
    <property type="entry name" value="ALG3"/>
    <property type="match status" value="1"/>
</dbReference>
<comment type="similarity">
    <text evidence="13">Belongs to the glycosyltransferase ALG3 family.</text>
</comment>
<feature type="transmembrane region" description="Helical" evidence="14">
    <location>
        <begin position="219"/>
        <end position="243"/>
    </location>
</feature>
<dbReference type="HOGENOM" id="CLU_035382_3_0_1"/>
<evidence type="ECO:0000256" key="2">
    <source>
        <dbReference type="ARBA" id="ARBA00004922"/>
    </source>
</evidence>
<dbReference type="UniPathway" id="UPA00378"/>
<dbReference type="EMBL" id="GL882892">
    <property type="protein sequence ID" value="EGF77352.1"/>
    <property type="molecule type" value="Genomic_DNA"/>
</dbReference>
<keyword evidence="7 14" id="KW-0812">Transmembrane</keyword>
<name>F4PBM6_BATDJ</name>
<gene>
    <name evidence="16" type="ORF">BATDEDRAFT_14167</name>
</gene>
<evidence type="ECO:0000256" key="3">
    <source>
        <dbReference type="ARBA" id="ARBA00011964"/>
    </source>
</evidence>
<feature type="transmembrane region" description="Helical" evidence="14">
    <location>
        <begin position="309"/>
        <end position="329"/>
    </location>
</feature>
<comment type="function">
    <text evidence="11 14">Dol-P-Man:Man(5)GlcNAc(2)-PP-Dol alpha-1,3-mannosyltransferase that operates in the biosynthetic pathway of dolichol-linked oligosaccharides, the glycan precursors employed in protein asparagine (N)-glycosylation. The assembly of dolichol-linked oligosaccharides begins on the cytosolic side of the endoplasmic reticulum membrane and finishes in its lumen. The sequential addition of sugars to dolichol pyrophosphate produces dolichol-linked oligosaccharides containing fourteen sugars, including two GlcNAcs, nine mannoses and three glucoses. Once assembled, the oligosaccharide is transferred from the lipid to nascent proteins by oligosaccharyltransferases. In the lumen of the endoplasmic reticulum, adds the first dolichyl beta-D-mannosyl phosphate derived mannose in an alpha-1,3 linkage to Man(5)GlcNAc(2)-PP-dolichol to produce Man(6)GlcNAc(2)-PP-dolichol.</text>
</comment>
<keyword evidence="9 14" id="KW-1133">Transmembrane helix</keyword>
<evidence type="ECO:0000256" key="11">
    <source>
        <dbReference type="ARBA" id="ARBA00044743"/>
    </source>
</evidence>
<evidence type="ECO:0000256" key="6">
    <source>
        <dbReference type="ARBA" id="ARBA00022679"/>
    </source>
</evidence>
<comment type="pathway">
    <text evidence="2 14">Protein modification; protein glycosylation.</text>
</comment>
<comment type="catalytic activity">
    <reaction evidence="12 14">
        <text>an alpha-D-Man-(1-&gt;2)-alpha-D-Man-(1-&gt;2)-alpha-D-Man-(1-&gt;3)-[alpha-D-Man-(1-&gt;6)]-beta-D-Man-(1-&gt;4)-beta-D-GlcNAc-(1-&gt;4)-alpha-D-GlcNAc-diphospho-di-trans,poly-cis-dolichol + a di-trans,poly-cis-dolichyl beta-D-mannosyl phosphate = an alpha-D-Man-(1-&gt;2)-alpha-D-Man-(1-&gt;2)-alpha-D-Man-(1-&gt;3)-[alpha-D-Man-(1-&gt;3)-alpha-D-Man-(1-&gt;6)]-beta-D-Man-(1-&gt;4)-beta-D-GlcNAc-(1-&gt;4)-alpha-D-GlcNAc-diphospho-di-trans,poly-cis-dolichol + a di-trans,poly-cis-dolichyl phosphate + H(+)</text>
        <dbReference type="Rhea" id="RHEA:29527"/>
        <dbReference type="Rhea" id="RHEA-COMP:19498"/>
        <dbReference type="Rhea" id="RHEA-COMP:19501"/>
        <dbReference type="Rhea" id="RHEA-COMP:19516"/>
        <dbReference type="Rhea" id="RHEA-COMP:19517"/>
        <dbReference type="ChEBI" id="CHEBI:15378"/>
        <dbReference type="ChEBI" id="CHEBI:57683"/>
        <dbReference type="ChEBI" id="CHEBI:58211"/>
        <dbReference type="ChEBI" id="CHEBI:132515"/>
        <dbReference type="ChEBI" id="CHEBI:132516"/>
        <dbReference type="EC" id="2.4.1.258"/>
    </reaction>
    <physiologicalReaction direction="left-to-right" evidence="12 14">
        <dbReference type="Rhea" id="RHEA:29528"/>
    </physiologicalReaction>
</comment>
<evidence type="ECO:0000256" key="15">
    <source>
        <dbReference type="SAM" id="MobiDB-lite"/>
    </source>
</evidence>
<evidence type="ECO:0000256" key="13">
    <source>
        <dbReference type="ARBA" id="ARBA00093457"/>
    </source>
</evidence>
<proteinExistence type="inferred from homology"/>
<evidence type="ECO:0000256" key="12">
    <source>
        <dbReference type="ARBA" id="ARBA00049506"/>
    </source>
</evidence>
<dbReference type="EC" id="2.4.1.258" evidence="3 14"/>
<feature type="transmembrane region" description="Helical" evidence="14">
    <location>
        <begin position="255"/>
        <end position="273"/>
    </location>
</feature>
<dbReference type="OMA" id="PERYGIH"/>
<accession>F4PBM6</accession>
<dbReference type="PANTHER" id="PTHR12646">
    <property type="entry name" value="NOT56 - RELATED"/>
    <property type="match status" value="1"/>
</dbReference>
<evidence type="ECO:0000256" key="1">
    <source>
        <dbReference type="ARBA" id="ARBA00004477"/>
    </source>
</evidence>
<evidence type="ECO:0000256" key="8">
    <source>
        <dbReference type="ARBA" id="ARBA00022824"/>
    </source>
</evidence>
<keyword evidence="8 14" id="KW-0256">Endoplasmic reticulum</keyword>
<dbReference type="GeneID" id="18236893"/>
<dbReference type="STRING" id="684364.F4PBM6"/>
<evidence type="ECO:0000256" key="14">
    <source>
        <dbReference type="RuleBase" id="RU364047"/>
    </source>
</evidence>